<dbReference type="PROSITE" id="PS50095">
    <property type="entry name" value="PLAT"/>
    <property type="match status" value="1"/>
</dbReference>
<dbReference type="GO" id="GO:0016020">
    <property type="term" value="C:membrane"/>
    <property type="evidence" value="ECO:0007669"/>
    <property type="project" value="TreeGrafter"/>
</dbReference>
<proteinExistence type="predicted"/>
<dbReference type="Proteomes" id="UP000266721">
    <property type="component" value="Unassembled WGS sequence"/>
</dbReference>
<keyword evidence="3" id="KW-1133">Transmembrane helix</keyword>
<dbReference type="InterPro" id="IPR001024">
    <property type="entry name" value="PLAT/LH2_dom"/>
</dbReference>
<dbReference type="Gene3D" id="2.60.60.20">
    <property type="entry name" value="PLAT/LH2 domain"/>
    <property type="match status" value="1"/>
</dbReference>
<dbReference type="SUPFAM" id="SSF49723">
    <property type="entry name" value="Lipase/lipooxygenase domain (PLAT/LH2 domain)"/>
    <property type="match status" value="1"/>
</dbReference>
<feature type="domain" description="PLAT" evidence="4">
    <location>
        <begin position="38"/>
        <end position="165"/>
    </location>
</feature>
<dbReference type="PANTHER" id="PTHR10877">
    <property type="entry name" value="POLYCYSTIN FAMILY MEMBER"/>
    <property type="match status" value="1"/>
</dbReference>
<feature type="transmembrane region" description="Helical" evidence="3">
    <location>
        <begin position="190"/>
        <end position="208"/>
    </location>
</feature>
<dbReference type="AlphaFoldDB" id="A0A409V6T4"/>
<dbReference type="InterPro" id="IPR051223">
    <property type="entry name" value="Polycystin"/>
</dbReference>
<reference evidence="5 6" key="1">
    <citation type="journal article" date="2016" name="PLoS ONE">
        <title>A First Insight into the Genome of the Filter-Feeder Mussel Mytilus galloprovincialis.</title>
        <authorList>
            <person name="Murgarella M."/>
            <person name="Puiu D."/>
            <person name="Novoa B."/>
            <person name="Figueras A."/>
            <person name="Posada D."/>
            <person name="Canchaya C."/>
        </authorList>
    </citation>
    <scope>NUCLEOTIDE SEQUENCE [LARGE SCALE GENOMIC DNA]</scope>
    <source>
        <tissue evidence="5">Muscle</tissue>
    </source>
</reference>
<name>A0A409V6T4_MYTGA</name>
<keyword evidence="6" id="KW-1185">Reference proteome</keyword>
<dbReference type="GO" id="GO:0050982">
    <property type="term" value="P:detection of mechanical stimulus"/>
    <property type="evidence" value="ECO:0007669"/>
    <property type="project" value="TreeGrafter"/>
</dbReference>
<dbReference type="Pfam" id="PF01477">
    <property type="entry name" value="PLAT"/>
    <property type="match status" value="1"/>
</dbReference>
<comment type="caution">
    <text evidence="1">Lacks conserved residue(s) required for the propagation of feature annotation.</text>
</comment>
<keyword evidence="3" id="KW-0472">Membrane</keyword>
<dbReference type="InterPro" id="IPR036392">
    <property type="entry name" value="PLAT/LH2_dom_sf"/>
</dbReference>
<feature type="region of interest" description="Disordered" evidence="2">
    <location>
        <begin position="141"/>
        <end position="172"/>
    </location>
</feature>
<gene>
    <name evidence="5" type="ORF">AM593_10448</name>
</gene>
<dbReference type="EMBL" id="KV606000">
    <property type="protein sequence ID" value="OPL20528.1"/>
    <property type="molecule type" value="Genomic_DNA"/>
</dbReference>
<evidence type="ECO:0000313" key="6">
    <source>
        <dbReference type="Proteomes" id="UP000266721"/>
    </source>
</evidence>
<sequence length="236" mass="27193">MRVSSTKDSSVTIEFKKVIKANKWALSYLSDNGPYDDYLYILTVFTGLHRNSGTKSRIGFMIIDGKPKKSHFYEPDVRLLDDETHRGFDVGSIRKFVMSVAKPINDPTVLKIWHDNSGQGHSASWYLNKIILEDVQTSERSSIPRSRNKKKTLTNTKENPGMTLKSDEEVNPDADVTDDTQFSLPFWCRYVAWIILISVIFSWIVKSYKEKTVKYDREKLLLETKRRAGSPLSYLL</sequence>
<feature type="non-terminal residue" evidence="5">
    <location>
        <position position="236"/>
    </location>
</feature>
<evidence type="ECO:0000259" key="4">
    <source>
        <dbReference type="PROSITE" id="PS50095"/>
    </source>
</evidence>
<evidence type="ECO:0000313" key="5">
    <source>
        <dbReference type="EMBL" id="OPL20528.1"/>
    </source>
</evidence>
<evidence type="ECO:0000256" key="1">
    <source>
        <dbReference type="PROSITE-ProRule" id="PRU00152"/>
    </source>
</evidence>
<evidence type="ECO:0000256" key="3">
    <source>
        <dbReference type="SAM" id="Phobius"/>
    </source>
</evidence>
<keyword evidence="3" id="KW-0812">Transmembrane</keyword>
<protein>
    <recommendedName>
        <fullName evidence="4">PLAT domain-containing protein</fullName>
    </recommendedName>
</protein>
<evidence type="ECO:0000256" key="2">
    <source>
        <dbReference type="SAM" id="MobiDB-lite"/>
    </source>
</evidence>
<feature type="non-terminal residue" evidence="5">
    <location>
        <position position="1"/>
    </location>
</feature>
<dbReference type="GO" id="GO:0005262">
    <property type="term" value="F:calcium channel activity"/>
    <property type="evidence" value="ECO:0007669"/>
    <property type="project" value="TreeGrafter"/>
</dbReference>
<dbReference type="PANTHER" id="PTHR10877:SF194">
    <property type="entry name" value="LOCATION OF VULVA DEFECTIVE 1"/>
    <property type="match status" value="1"/>
</dbReference>
<organism evidence="5 6">
    <name type="scientific">Mytilus galloprovincialis</name>
    <name type="common">Mediterranean mussel</name>
    <dbReference type="NCBI Taxonomy" id="29158"/>
    <lineage>
        <taxon>Eukaryota</taxon>
        <taxon>Metazoa</taxon>
        <taxon>Spiralia</taxon>
        <taxon>Lophotrochozoa</taxon>
        <taxon>Mollusca</taxon>
        <taxon>Bivalvia</taxon>
        <taxon>Autobranchia</taxon>
        <taxon>Pteriomorphia</taxon>
        <taxon>Mytilida</taxon>
        <taxon>Mytiloidea</taxon>
        <taxon>Mytilidae</taxon>
        <taxon>Mytilinae</taxon>
        <taxon>Mytilus</taxon>
    </lineage>
</organism>
<accession>A0A409V6T4</accession>